<sequence>MPSGLTLTTAGAAEIEAAYQAGSVVTVKAVAIGDGGDRPPPSTPDDMAAMTALAGEFGREPFAAGSTEEGFLSGQIVIDCKTYPGKTLREVGLVSQSGTLLAYGLYPDTFLPAQTDSVIKEVILTLVLGLTHAETVTLELDPERMIITQASGDKRYLRIEQNLGEIAANGTDAQGEARKHLDVLSEEESDRRYQPKGNYTPAGEAYTKQESDNRFQPKGEYYSKTESDVRFQPKGDYTPAGEAYTKAQSDARYVQDEQLGAQSSIWTAPESDTFIPSGCTQTGVHLSGDGSTGTHVEFLFYKPLQIYINGAWRTISG</sequence>
<organism evidence="3">
    <name type="scientific">Salmonella enterica subsp. salamae</name>
    <dbReference type="NCBI Taxonomy" id="59202"/>
    <lineage>
        <taxon>Bacteria</taxon>
        <taxon>Pseudomonadati</taxon>
        <taxon>Pseudomonadota</taxon>
        <taxon>Gammaproteobacteria</taxon>
        <taxon>Enterobacterales</taxon>
        <taxon>Enterobacteriaceae</taxon>
        <taxon>Salmonella</taxon>
    </lineage>
</organism>
<name>A0A702L8P5_SALER</name>
<comment type="caution">
    <text evidence="3">The sequence shown here is derived from an EMBL/GenBank/DDBJ whole genome shotgun (WGS) entry which is preliminary data.</text>
</comment>
<protein>
    <recommendedName>
        <fullName evidence="2">Phage tail fibre protein N-terminal domain-containing protein</fullName>
    </recommendedName>
</protein>
<reference evidence="3" key="1">
    <citation type="journal article" date="2018" name="Genome Biol.">
        <title>SKESA: strategic k-mer extension for scrupulous assemblies.</title>
        <authorList>
            <person name="Souvorov A."/>
            <person name="Agarwala R."/>
            <person name="Lipman D.J."/>
        </authorList>
    </citation>
    <scope>NUCLEOTIDE SEQUENCE</scope>
    <source>
        <strain evidence="3">12-2127</strain>
    </source>
</reference>
<reference evidence="3" key="2">
    <citation type="submission" date="2018-07" db="EMBL/GenBank/DDBJ databases">
        <authorList>
            <consortium name="NCBI Pathogen Detection Project"/>
        </authorList>
    </citation>
    <scope>NUCLEOTIDE SEQUENCE</scope>
    <source>
        <strain evidence="3">12-2127</strain>
    </source>
</reference>
<gene>
    <name evidence="3" type="ORF">G0D74_04350</name>
</gene>
<proteinExistence type="predicted"/>
<feature type="region of interest" description="Disordered" evidence="1">
    <location>
        <begin position="185"/>
        <end position="238"/>
    </location>
</feature>
<evidence type="ECO:0000313" key="3">
    <source>
        <dbReference type="EMBL" id="HAC6950951.1"/>
    </source>
</evidence>
<dbReference type="Pfam" id="PF12571">
    <property type="entry name" value="Phage_tail_fib"/>
    <property type="match status" value="1"/>
</dbReference>
<accession>A0A702L8P5</accession>
<feature type="domain" description="Phage tail fibre protein N-terminal" evidence="2">
    <location>
        <begin position="6"/>
        <end position="149"/>
    </location>
</feature>
<dbReference type="InterPro" id="IPR022225">
    <property type="entry name" value="Phage_tail_fibre_N"/>
</dbReference>
<feature type="compositionally biased region" description="Basic and acidic residues" evidence="1">
    <location>
        <begin position="207"/>
        <end position="233"/>
    </location>
</feature>
<evidence type="ECO:0000259" key="2">
    <source>
        <dbReference type="Pfam" id="PF12571"/>
    </source>
</evidence>
<evidence type="ECO:0000256" key="1">
    <source>
        <dbReference type="SAM" id="MobiDB-lite"/>
    </source>
</evidence>
<dbReference type="EMBL" id="DAAMJT010000004">
    <property type="protein sequence ID" value="HAC6950951.1"/>
    <property type="molecule type" value="Genomic_DNA"/>
</dbReference>
<dbReference type="AlphaFoldDB" id="A0A702L8P5"/>